<sequence length="336" mass="36288">MLLRRGLLVTRGPLLSLASNWTPQRPRAARTSVSSSMADPSPAASKKVKMAICQLLVTADKEENIKCARKAIEDAAKQGSSIVVLPEMWNCPYSNDSFPTYAEEVPSPGPDSPVAPATSTSPSVSMMADVSRQCGVTLVGGSIPECSNGKLYNTCCVFGSRGSLLGKHRKTHLFDIDIPGKIRFMESDTLTAGDKLTVVDTDVGRLGIGICYDIRFPEMALLYAKAGVQIIVYPGAFNTTTGPAHWEVVQRARAVDCQLFVVTCSPARQEGAGYQAWGHSTAVGPFGEVLATCGHEQATVFVELDLAQVERRRENMPFMRQRRADLYSLTGEAAKP</sequence>
<evidence type="ECO:0000256" key="2">
    <source>
        <dbReference type="ARBA" id="ARBA00022801"/>
    </source>
</evidence>
<dbReference type="InterPro" id="IPR001110">
    <property type="entry name" value="UPF0012_CS"/>
</dbReference>
<evidence type="ECO:0000313" key="6">
    <source>
        <dbReference type="Proteomes" id="UP000708148"/>
    </source>
</evidence>
<dbReference type="InterPro" id="IPR003010">
    <property type="entry name" value="C-N_Hydrolase"/>
</dbReference>
<gene>
    <name evidence="5" type="ORF">OSTQU699_LOCUS4900</name>
</gene>
<dbReference type="InterPro" id="IPR045254">
    <property type="entry name" value="Nit1/2_C-N_Hydrolase"/>
</dbReference>
<dbReference type="PROSITE" id="PS01227">
    <property type="entry name" value="UPF0012"/>
    <property type="match status" value="1"/>
</dbReference>
<dbReference type="GO" id="GO:0050152">
    <property type="term" value="F:omega-amidase activity"/>
    <property type="evidence" value="ECO:0007669"/>
    <property type="project" value="TreeGrafter"/>
</dbReference>
<dbReference type="PANTHER" id="PTHR23088">
    <property type="entry name" value="NITRILASE-RELATED"/>
    <property type="match status" value="1"/>
</dbReference>
<evidence type="ECO:0000256" key="3">
    <source>
        <dbReference type="SAM" id="MobiDB-lite"/>
    </source>
</evidence>
<dbReference type="Gene3D" id="3.60.110.10">
    <property type="entry name" value="Carbon-nitrogen hydrolase"/>
    <property type="match status" value="1"/>
</dbReference>
<keyword evidence="6" id="KW-1185">Reference proteome</keyword>
<dbReference type="Pfam" id="PF00795">
    <property type="entry name" value="CN_hydrolase"/>
    <property type="match status" value="1"/>
</dbReference>
<organism evidence="5 6">
    <name type="scientific">Ostreobium quekettii</name>
    <dbReference type="NCBI Taxonomy" id="121088"/>
    <lineage>
        <taxon>Eukaryota</taxon>
        <taxon>Viridiplantae</taxon>
        <taxon>Chlorophyta</taxon>
        <taxon>core chlorophytes</taxon>
        <taxon>Ulvophyceae</taxon>
        <taxon>TCBD clade</taxon>
        <taxon>Bryopsidales</taxon>
        <taxon>Ostreobineae</taxon>
        <taxon>Ostreobiaceae</taxon>
        <taxon>Ostreobium</taxon>
    </lineage>
</organism>
<dbReference type="GO" id="GO:0006107">
    <property type="term" value="P:oxaloacetate metabolic process"/>
    <property type="evidence" value="ECO:0007669"/>
    <property type="project" value="TreeGrafter"/>
</dbReference>
<proteinExistence type="inferred from homology"/>
<protein>
    <recommendedName>
        <fullName evidence="4">CN hydrolase domain-containing protein</fullName>
    </recommendedName>
</protein>
<feature type="domain" description="CN hydrolase" evidence="4">
    <location>
        <begin position="48"/>
        <end position="306"/>
    </location>
</feature>
<comment type="similarity">
    <text evidence="1">Belongs to the carbon-nitrogen hydrolase superfamily. NIT1/NIT2 family.</text>
</comment>
<dbReference type="CDD" id="cd07572">
    <property type="entry name" value="nit"/>
    <property type="match status" value="1"/>
</dbReference>
<dbReference type="OrthoDB" id="10250282at2759"/>
<feature type="compositionally biased region" description="Low complexity" evidence="3">
    <location>
        <begin position="32"/>
        <end position="41"/>
    </location>
</feature>
<dbReference type="AlphaFoldDB" id="A0A8S1J153"/>
<dbReference type="SUPFAM" id="SSF56317">
    <property type="entry name" value="Carbon-nitrogen hydrolase"/>
    <property type="match status" value="1"/>
</dbReference>
<keyword evidence="2" id="KW-0378">Hydrolase</keyword>
<dbReference type="GO" id="GO:0006528">
    <property type="term" value="P:asparagine metabolic process"/>
    <property type="evidence" value="ECO:0007669"/>
    <property type="project" value="TreeGrafter"/>
</dbReference>
<dbReference type="GO" id="GO:0006541">
    <property type="term" value="P:glutamine metabolic process"/>
    <property type="evidence" value="ECO:0007669"/>
    <property type="project" value="TreeGrafter"/>
</dbReference>
<comment type="caution">
    <text evidence="5">The sequence shown here is derived from an EMBL/GenBank/DDBJ whole genome shotgun (WGS) entry which is preliminary data.</text>
</comment>
<reference evidence="5" key="1">
    <citation type="submission" date="2020-12" db="EMBL/GenBank/DDBJ databases">
        <authorList>
            <person name="Iha C."/>
        </authorList>
    </citation>
    <scope>NUCLEOTIDE SEQUENCE</scope>
</reference>
<feature type="region of interest" description="Disordered" evidence="3">
    <location>
        <begin position="102"/>
        <end position="122"/>
    </location>
</feature>
<dbReference type="PROSITE" id="PS50263">
    <property type="entry name" value="CN_HYDROLASE"/>
    <property type="match status" value="1"/>
</dbReference>
<evidence type="ECO:0000259" key="4">
    <source>
        <dbReference type="PROSITE" id="PS50263"/>
    </source>
</evidence>
<dbReference type="Proteomes" id="UP000708148">
    <property type="component" value="Unassembled WGS sequence"/>
</dbReference>
<dbReference type="InterPro" id="IPR036526">
    <property type="entry name" value="C-N_Hydrolase_sf"/>
</dbReference>
<dbReference type="PANTHER" id="PTHR23088:SF30">
    <property type="entry name" value="OMEGA-AMIDASE NIT2"/>
    <property type="match status" value="1"/>
</dbReference>
<name>A0A8S1J153_9CHLO</name>
<evidence type="ECO:0000313" key="5">
    <source>
        <dbReference type="EMBL" id="CAD7699541.1"/>
    </source>
</evidence>
<evidence type="ECO:0000256" key="1">
    <source>
        <dbReference type="ARBA" id="ARBA00010613"/>
    </source>
</evidence>
<dbReference type="GO" id="GO:0005739">
    <property type="term" value="C:mitochondrion"/>
    <property type="evidence" value="ECO:0007669"/>
    <property type="project" value="TreeGrafter"/>
</dbReference>
<dbReference type="EMBL" id="CAJHUC010001048">
    <property type="protein sequence ID" value="CAD7699541.1"/>
    <property type="molecule type" value="Genomic_DNA"/>
</dbReference>
<dbReference type="FunFam" id="3.60.110.10:FF:000002">
    <property type="entry name" value="Nitrilase family member 2"/>
    <property type="match status" value="1"/>
</dbReference>
<accession>A0A8S1J153</accession>
<feature type="region of interest" description="Disordered" evidence="3">
    <location>
        <begin position="22"/>
        <end position="41"/>
    </location>
</feature>